<protein>
    <recommendedName>
        <fullName evidence="4">AN1-type domain-containing protein</fullName>
    </recommendedName>
</protein>
<dbReference type="Proteomes" id="UP000278475">
    <property type="component" value="Unassembled WGS sequence"/>
</dbReference>
<keyword evidence="3" id="KW-0862">Zinc</keyword>
<evidence type="ECO:0000259" key="4">
    <source>
        <dbReference type="SMART" id="SM00154"/>
    </source>
</evidence>
<dbReference type="SMART" id="SM00154">
    <property type="entry name" value="ZnF_AN1"/>
    <property type="match status" value="1"/>
</dbReference>
<keyword evidence="1" id="KW-0479">Metal-binding</keyword>
<dbReference type="Gene3D" id="4.10.1110.10">
    <property type="entry name" value="AN1-like Zinc finger"/>
    <property type="match status" value="1"/>
</dbReference>
<dbReference type="EMBL" id="QMQV01000006">
    <property type="protein sequence ID" value="RLE50429.1"/>
    <property type="molecule type" value="Genomic_DNA"/>
</dbReference>
<accession>A0A497ETB6</accession>
<evidence type="ECO:0000256" key="2">
    <source>
        <dbReference type="ARBA" id="ARBA00022771"/>
    </source>
</evidence>
<dbReference type="Pfam" id="PF01428">
    <property type="entry name" value="zf-AN1"/>
    <property type="match status" value="1"/>
</dbReference>
<evidence type="ECO:0000313" key="6">
    <source>
        <dbReference type="Proteomes" id="UP000278475"/>
    </source>
</evidence>
<comment type="caution">
    <text evidence="5">The sequence shown here is derived from an EMBL/GenBank/DDBJ whole genome shotgun (WGS) entry which is preliminary data.</text>
</comment>
<evidence type="ECO:0000256" key="1">
    <source>
        <dbReference type="ARBA" id="ARBA00022723"/>
    </source>
</evidence>
<feature type="domain" description="AN1-type" evidence="4">
    <location>
        <begin position="4"/>
        <end position="41"/>
    </location>
</feature>
<name>A0A497ETB6_9CREN</name>
<evidence type="ECO:0000256" key="3">
    <source>
        <dbReference type="ARBA" id="ARBA00022833"/>
    </source>
</evidence>
<keyword evidence="2" id="KW-0863">Zinc-finger</keyword>
<dbReference type="SUPFAM" id="SSF118310">
    <property type="entry name" value="AN1-like Zinc finger"/>
    <property type="match status" value="1"/>
</dbReference>
<reference evidence="5 6" key="1">
    <citation type="submission" date="2018-06" db="EMBL/GenBank/DDBJ databases">
        <title>Extensive metabolic versatility and redundancy in microbially diverse, dynamic hydrothermal sediments.</title>
        <authorList>
            <person name="Dombrowski N."/>
            <person name="Teske A."/>
            <person name="Baker B.J."/>
        </authorList>
    </citation>
    <scope>NUCLEOTIDE SEQUENCE [LARGE SCALE GENOMIC DNA]</scope>
    <source>
        <strain evidence="5">B66_G16</strain>
    </source>
</reference>
<dbReference type="AlphaFoldDB" id="A0A497ETB6"/>
<gene>
    <name evidence="5" type="ORF">DRJ31_01460</name>
</gene>
<dbReference type="InterPro" id="IPR035896">
    <property type="entry name" value="AN1-like_Znf"/>
</dbReference>
<sequence length="43" mass="5207">MPICEFCMREVEKVEKCKYCGKYFCPDHIYPELHQCEAFSLEE</sequence>
<evidence type="ECO:0000313" key="5">
    <source>
        <dbReference type="EMBL" id="RLE50429.1"/>
    </source>
</evidence>
<proteinExistence type="predicted"/>
<dbReference type="InterPro" id="IPR000058">
    <property type="entry name" value="Znf_AN1"/>
</dbReference>
<dbReference type="GO" id="GO:0008270">
    <property type="term" value="F:zinc ion binding"/>
    <property type="evidence" value="ECO:0007669"/>
    <property type="project" value="UniProtKB-KW"/>
</dbReference>
<organism evidence="5 6">
    <name type="scientific">Thermoproteota archaeon</name>
    <dbReference type="NCBI Taxonomy" id="2056631"/>
    <lineage>
        <taxon>Archaea</taxon>
        <taxon>Thermoproteota</taxon>
    </lineage>
</organism>